<dbReference type="EMBL" id="JMPR01000013">
    <property type="protein sequence ID" value="KFD21644.1"/>
    <property type="molecule type" value="Genomic_DNA"/>
</dbReference>
<dbReference type="RefSeq" id="WP_029990697.1">
    <property type="nucleotide sequence ID" value="NZ_ATMJ01000030.1"/>
</dbReference>
<dbReference type="Pfam" id="PF05013">
    <property type="entry name" value="FGase"/>
    <property type="match status" value="1"/>
</dbReference>
<reference evidence="1 2" key="1">
    <citation type="submission" date="2014-05" db="EMBL/GenBank/DDBJ databases">
        <title>ATOL: Assembling a taxonomically balanced genome-scale reconstruction of the evolutionary history of the Enterobacteriaceae.</title>
        <authorList>
            <person name="Plunkett G.III."/>
            <person name="Neeno-Eckwall E.C."/>
            <person name="Glasner J.D."/>
            <person name="Perna N.T."/>
        </authorList>
    </citation>
    <scope>NUCLEOTIDE SEQUENCE [LARGE SCALE GENOMIC DNA]</scope>
    <source>
        <strain evidence="1 2">ATCC 33301</strain>
    </source>
</reference>
<organism evidence="1 2">
    <name type="scientific">Tatumella ptyseos ATCC 33301</name>
    <dbReference type="NCBI Taxonomy" id="1005995"/>
    <lineage>
        <taxon>Bacteria</taxon>
        <taxon>Pseudomonadati</taxon>
        <taxon>Pseudomonadota</taxon>
        <taxon>Gammaproteobacteria</taxon>
        <taxon>Enterobacterales</taxon>
        <taxon>Erwiniaceae</taxon>
        <taxon>Tatumella</taxon>
    </lineage>
</organism>
<gene>
    <name evidence="1" type="ORF">GTPT_0743</name>
</gene>
<name>A0A085JME8_9GAMM</name>
<dbReference type="SUPFAM" id="SSF53187">
    <property type="entry name" value="Zn-dependent exopeptidases"/>
    <property type="match status" value="1"/>
</dbReference>
<dbReference type="Proteomes" id="UP000028602">
    <property type="component" value="Unassembled WGS sequence"/>
</dbReference>
<dbReference type="PIRSF" id="PIRSF029730">
    <property type="entry name" value="UCP029730"/>
    <property type="match status" value="1"/>
</dbReference>
<dbReference type="OrthoDB" id="9815326at2"/>
<evidence type="ECO:0000313" key="2">
    <source>
        <dbReference type="Proteomes" id="UP000028602"/>
    </source>
</evidence>
<keyword evidence="2" id="KW-1185">Reference proteome</keyword>
<evidence type="ECO:0000313" key="1">
    <source>
        <dbReference type="EMBL" id="KFD21644.1"/>
    </source>
</evidence>
<comment type="caution">
    <text evidence="1">The sequence shown here is derived from an EMBL/GenBank/DDBJ whole genome shotgun (WGS) entry which is preliminary data.</text>
</comment>
<sequence>MSDTLLSPDEPAPFTVVNPEGASPFLLICDHAGKRIPRRLGTLGLPPAEIDRHIGWDIGALPVAEQLSELLDATLISQTWSRLVIDCNRPPAAVSSIPLVSEATDIPGNQGLSAAQKRARQQEIFTPYHEEIRRILAQRRLRGQATCIISVHSFTPVYLDIPRPWHIGLLYHRLPAYPQALLAQLNAQHHWVVGDNQPYSVSDETDYAIPQHAEKNGYPSVAIEIRQDLITEAEGQTAWAQALAPLLQAAWQNYRKEHDGLSA</sequence>
<dbReference type="eggNOG" id="COG3931">
    <property type="taxonomic scope" value="Bacteria"/>
</dbReference>
<dbReference type="Gene3D" id="3.40.630.40">
    <property type="entry name" value="Zn-dependent exopeptidases"/>
    <property type="match status" value="1"/>
</dbReference>
<dbReference type="InterPro" id="IPR011227">
    <property type="entry name" value="UCP029730"/>
</dbReference>
<accession>A0A085JME8</accession>
<evidence type="ECO:0008006" key="3">
    <source>
        <dbReference type="Google" id="ProtNLM"/>
    </source>
</evidence>
<dbReference type="InterPro" id="IPR007709">
    <property type="entry name" value="N-FG_amidohydro"/>
</dbReference>
<dbReference type="AlphaFoldDB" id="A0A085JME8"/>
<proteinExistence type="predicted"/>
<protein>
    <recommendedName>
        <fullName evidence="3">N-formylglutamate amidohydrolase</fullName>
    </recommendedName>
</protein>